<keyword evidence="3" id="KW-1185">Reference proteome</keyword>
<accession>A0A426QIK3</accession>
<dbReference type="Proteomes" id="UP000287798">
    <property type="component" value="Unassembled WGS sequence"/>
</dbReference>
<protein>
    <submittedName>
        <fullName evidence="2">DUF302 domain-containing protein</fullName>
    </submittedName>
</protein>
<dbReference type="InterPro" id="IPR005180">
    <property type="entry name" value="DUF302"/>
</dbReference>
<dbReference type="CDD" id="cd14797">
    <property type="entry name" value="DUF302"/>
    <property type="match status" value="1"/>
</dbReference>
<organism evidence="2 3">
    <name type="scientific">Thiohalobacter thiocyanaticus</name>
    <dbReference type="NCBI Taxonomy" id="585455"/>
    <lineage>
        <taxon>Bacteria</taxon>
        <taxon>Pseudomonadati</taxon>
        <taxon>Pseudomonadota</taxon>
        <taxon>Gammaproteobacteria</taxon>
        <taxon>Thiohalobacterales</taxon>
        <taxon>Thiohalobacteraceae</taxon>
        <taxon>Thiohalobacter</taxon>
    </lineage>
</organism>
<name>A0A426QIK3_9GAMM</name>
<evidence type="ECO:0000313" key="3">
    <source>
        <dbReference type="Proteomes" id="UP000287798"/>
    </source>
</evidence>
<dbReference type="InterPro" id="IPR035923">
    <property type="entry name" value="TT1751-like_sf"/>
</dbReference>
<gene>
    <name evidence="2" type="ORF">D6C00_06305</name>
</gene>
<feature type="domain" description="DUF302" evidence="1">
    <location>
        <begin position="77"/>
        <end position="125"/>
    </location>
</feature>
<sequence length="158" mass="17705">MLMRVIIFFLSLVVSVAAGAERTVFRIDSEQPMAKVYPAVYEALEEAKFFVVFEPDIGKNLSQFAGRWGENYNRNELSGIRSMVFCNGWYANQVSNEDPRMLAMCPLRLTVIEQDGRASVLFVRPTHVAAHSPARDVLKEVEDEVIGAIHQGVRSAAQ</sequence>
<dbReference type="SUPFAM" id="SSF103247">
    <property type="entry name" value="TT1751-like"/>
    <property type="match status" value="1"/>
</dbReference>
<dbReference type="AlphaFoldDB" id="A0A426QIK3"/>
<dbReference type="EMBL" id="QZMU01000001">
    <property type="protein sequence ID" value="RRQ21591.1"/>
    <property type="molecule type" value="Genomic_DNA"/>
</dbReference>
<dbReference type="Gene3D" id="3.30.310.70">
    <property type="entry name" value="TT1751-like domain"/>
    <property type="match status" value="1"/>
</dbReference>
<evidence type="ECO:0000313" key="2">
    <source>
        <dbReference type="EMBL" id="RRQ21591.1"/>
    </source>
</evidence>
<reference evidence="2 3" key="1">
    <citation type="journal article" date="2010" name="Int. J. Syst. Evol. Microbiol.">
        <title>Thiohalobacter thiocyanaticus gen. nov., sp. nov., a moderately halophilic, sulfur-oxidizing gammaproteobacterium from hypersaline lakes, that utilizes thiocyanate.</title>
        <authorList>
            <person name="Sorokin D.Y."/>
            <person name="Kovaleva O.L."/>
            <person name="Tourova T.P."/>
            <person name="Muyzer G."/>
        </authorList>
    </citation>
    <scope>NUCLEOTIDE SEQUENCE [LARGE SCALE GENOMIC DNA]</scope>
    <source>
        <strain evidence="2 3">Hrh1</strain>
    </source>
</reference>
<evidence type="ECO:0000259" key="1">
    <source>
        <dbReference type="Pfam" id="PF03625"/>
    </source>
</evidence>
<comment type="caution">
    <text evidence="2">The sequence shown here is derived from an EMBL/GenBank/DDBJ whole genome shotgun (WGS) entry which is preliminary data.</text>
</comment>
<dbReference type="Pfam" id="PF03625">
    <property type="entry name" value="DUF302"/>
    <property type="match status" value="1"/>
</dbReference>
<proteinExistence type="predicted"/>